<gene>
    <name evidence="2" type="primary">ATP8</name>
</gene>
<feature type="transmembrane region" description="Helical" evidence="1">
    <location>
        <begin position="6"/>
        <end position="28"/>
    </location>
</feature>
<reference evidence="2" key="1">
    <citation type="journal article" date="2018" name="Cladistics">
        <title>Phylogeny and the colourful history of jewel bugs (Insecta: Hemiptera: Scutelleridae).</title>
        <authorList>
            <person name="Wu Y."/>
            <person name="Redei D."/>
            <person name="Eger J."/>
            <person name="Wang Y."/>
            <person name="Wu H."/>
            <person name="Carapezza A."/>
            <person name="Kment P."/>
            <person name="Cai B."/>
            <person name="Sun X."/>
            <person name="Guo P."/>
            <person name="Luo J."/>
            <person name="Xie Q."/>
        </authorList>
    </citation>
    <scope>NUCLEOTIDE SEQUENCE</scope>
</reference>
<geneLocation type="mitochondrion" evidence="2"/>
<dbReference type="EMBL" id="MF173630">
    <property type="protein sequence ID" value="AVJ52274.1"/>
    <property type="molecule type" value="Genomic_DNA"/>
</dbReference>
<sequence>MPQMAPLYWEFLFIMFIMSMIMMMIIIFHMTWMKIEKKFNNNKIIKQFNWKW</sequence>
<dbReference type="AlphaFoldDB" id="A0A2P1CLR9"/>
<proteinExistence type="predicted"/>
<keyword evidence="1" id="KW-0472">Membrane</keyword>
<evidence type="ECO:0000256" key="1">
    <source>
        <dbReference type="SAM" id="Phobius"/>
    </source>
</evidence>
<keyword evidence="1" id="KW-0812">Transmembrane</keyword>
<organism evidence="2">
    <name type="scientific">Eucorysses grandis</name>
    <dbReference type="NCBI Taxonomy" id="1176171"/>
    <lineage>
        <taxon>Eukaryota</taxon>
        <taxon>Metazoa</taxon>
        <taxon>Ecdysozoa</taxon>
        <taxon>Arthropoda</taxon>
        <taxon>Hexapoda</taxon>
        <taxon>Insecta</taxon>
        <taxon>Pterygota</taxon>
        <taxon>Neoptera</taxon>
        <taxon>Paraneoptera</taxon>
        <taxon>Hemiptera</taxon>
        <taxon>Heteroptera</taxon>
        <taxon>Panheteroptera</taxon>
        <taxon>Pentatomomorpha</taxon>
        <taxon>Pentatomoidea</taxon>
        <taxon>Scutelleridae</taxon>
        <taxon>Scutellerinae</taxon>
        <taxon>Eucorysses</taxon>
    </lineage>
</organism>
<accession>A0A2P1CLR9</accession>
<name>A0A2P1CLR9_9HEMI</name>
<protein>
    <submittedName>
        <fullName evidence="2">ATP synthase F0 subunit 8</fullName>
    </submittedName>
</protein>
<evidence type="ECO:0000313" key="2">
    <source>
        <dbReference type="EMBL" id="AVJ52274.1"/>
    </source>
</evidence>
<keyword evidence="2" id="KW-0496">Mitochondrion</keyword>
<keyword evidence="1" id="KW-1133">Transmembrane helix</keyword>